<organism evidence="2">
    <name type="scientific">Triticum aestivum</name>
    <name type="common">Wheat</name>
    <dbReference type="NCBI Taxonomy" id="4565"/>
    <lineage>
        <taxon>Eukaryota</taxon>
        <taxon>Viridiplantae</taxon>
        <taxon>Streptophyta</taxon>
        <taxon>Embryophyta</taxon>
        <taxon>Tracheophyta</taxon>
        <taxon>Spermatophyta</taxon>
        <taxon>Magnoliopsida</taxon>
        <taxon>Liliopsida</taxon>
        <taxon>Poales</taxon>
        <taxon>Poaceae</taxon>
        <taxon>BOP clade</taxon>
        <taxon>Pooideae</taxon>
        <taxon>Triticodae</taxon>
        <taxon>Triticeae</taxon>
        <taxon>Triticinae</taxon>
        <taxon>Triticum</taxon>
    </lineage>
</organism>
<dbReference type="PANTHER" id="PTHR33127">
    <property type="entry name" value="TRANSMEMBRANE PROTEIN"/>
    <property type="match status" value="1"/>
</dbReference>
<dbReference type="OMA" id="WREDDNI"/>
<feature type="domain" description="KIB1-4 beta-propeller" evidence="1">
    <location>
        <begin position="58"/>
        <end position="294"/>
    </location>
</feature>
<dbReference type="Proteomes" id="UP000019116">
    <property type="component" value="Chromosome 2D"/>
</dbReference>
<feature type="domain" description="KIB1-4 beta-propeller" evidence="1">
    <location>
        <begin position="452"/>
        <end position="699"/>
    </location>
</feature>
<dbReference type="Gramene" id="TraesCS2D03G0196700.1">
    <property type="protein sequence ID" value="TraesCS2D03G0196700.1.CDS"/>
    <property type="gene ID" value="TraesCS2D03G0196700"/>
</dbReference>
<dbReference type="Gramene" id="TraesWEE_scaffold_127094_01G000100.1">
    <property type="protein sequence ID" value="TraesWEE_scaffold_127094_01G000100.1"/>
    <property type="gene ID" value="TraesWEE_scaffold_127094_01G000100"/>
</dbReference>
<dbReference type="InterPro" id="IPR005174">
    <property type="entry name" value="KIB1-4_b-propeller"/>
</dbReference>
<dbReference type="Pfam" id="PF03478">
    <property type="entry name" value="Beta-prop_KIB1-4"/>
    <property type="match status" value="2"/>
</dbReference>
<keyword evidence="3" id="KW-1185">Reference proteome</keyword>
<proteinExistence type="predicted"/>
<dbReference type="AlphaFoldDB" id="A0A3B6DA27"/>
<evidence type="ECO:0000313" key="3">
    <source>
        <dbReference type="Proteomes" id="UP000019116"/>
    </source>
</evidence>
<sequence>MQTRCSIEIEEPCPMAMTPQPPPPPPPPPPWVIQFNRTSKPVLVAPFDGCVRWDETPDMPALQGKRCVGRDGDWSLMLDEVTNGCSLVNFANTSPSTPTVVALPPLPEDAPDLFLWFGCALSTQTPPDCTVFLDFVRDKSLLYCRPGDPEWSRLPVELAEVNDKFDGPITAGYQGKVYATTMASLVAIDASAPTPSVIRTDMGPPPRCPMHAGYKCYPVPCPGGELFLVRCCIFGDPDVVDLKVFLWNQEDNVWGTVESIGDRTFFVGRCTFAVGAVEAGTQPNCIHVLRKVCDEFVIYTVSLDDMTFGLRIVEGCDGDEDDDEDQVFWTLPTSFGLKDVQAIDTIHDVSDKVIQRRIEHCLGEQEKEDMMMLNAASPEERQWCDLHTDLSRLLVSKISFIDFLHLKAVCKRWNSIESPIQHAKGLPLLMTPRVAGRTKDDLLEVFDPMSEKKYNIRVNIPTSCLQSQGSQLLHFTKNGWVIVSRGGDQMYFLVNPFKNYPDGSHVIALPLLDILGLKGLSFSSMPGSPDFVVLAVGATPDNEVVFIQTWRIGDKEWKEEILRNVDVPFFMATHSPVFLDDIVYFLDMNGRLGVVDLNVEKVEWKVLDKPDQPIRGSDYVYTIRKLNYSYLAEWKGDLVAIIRENGNFGFIRILKLDRSRMVWTDLEEMEDAAVFWDRSNALIARPACGRDLCNKVYFPSCTKTDDGGQAYYCLKEQEYYPFFCDKEPMNAIWFQPNF</sequence>
<dbReference type="EnsemblPlants" id="TraesCS2D02G094300.1">
    <property type="protein sequence ID" value="TraesCS2D02G094300.1"/>
    <property type="gene ID" value="TraesCS2D02G094300"/>
</dbReference>
<evidence type="ECO:0000313" key="2">
    <source>
        <dbReference type="EnsemblPlants" id="TraesCS2D02G094300.1"/>
    </source>
</evidence>
<reference evidence="2" key="2">
    <citation type="submission" date="2018-10" db="UniProtKB">
        <authorList>
            <consortium name="EnsemblPlants"/>
        </authorList>
    </citation>
    <scope>IDENTIFICATION</scope>
</reference>
<reference evidence="2" key="1">
    <citation type="submission" date="2018-08" db="EMBL/GenBank/DDBJ databases">
        <authorList>
            <person name="Rossello M."/>
        </authorList>
    </citation>
    <scope>NUCLEOTIDE SEQUENCE [LARGE SCALE GENOMIC DNA]</scope>
    <source>
        <strain evidence="2">cv. Chinese Spring</strain>
    </source>
</reference>
<dbReference type="Gramene" id="TraesMAC2D03G01108180.1">
    <property type="protein sequence ID" value="TraesMAC2D03G01108180.1"/>
    <property type="gene ID" value="TraesMAC2D03G01108180"/>
</dbReference>
<dbReference type="Gramene" id="TraesCAD_scaffold_084517_01G000100.1">
    <property type="protein sequence ID" value="TraesCAD_scaffold_084517_01G000100.1"/>
    <property type="gene ID" value="TraesCAD_scaffold_084517_01G000100"/>
</dbReference>
<protein>
    <recommendedName>
        <fullName evidence="1">KIB1-4 beta-propeller domain-containing protein</fullName>
    </recommendedName>
</protein>
<dbReference type="PANTHER" id="PTHR33127:SF90">
    <property type="entry name" value="F-BOX DOMAIN-CONTAINING PROTEIN"/>
    <property type="match status" value="1"/>
</dbReference>
<dbReference type="Gramene" id="TraesSTA2D03G01098380.1">
    <property type="protein sequence ID" value="TraesSTA2D03G01098380.1"/>
    <property type="gene ID" value="TraesSTA2D03G01098380"/>
</dbReference>
<dbReference type="Gramene" id="TraesLDM2D03G01110890.1">
    <property type="protein sequence ID" value="TraesLDM2D03G01110890.1"/>
    <property type="gene ID" value="TraesLDM2D03G01110890"/>
</dbReference>
<dbReference type="Gramene" id="TraesJAG2D03G01112370.1">
    <property type="protein sequence ID" value="TraesJAG2D03G01112370.1"/>
    <property type="gene ID" value="TraesJAG2D03G01112370"/>
</dbReference>
<dbReference type="STRING" id="4565.A0A3B6DA27"/>
<name>A0A3B6DA27_WHEAT</name>
<dbReference type="OrthoDB" id="679467at2759"/>
<evidence type="ECO:0000259" key="1">
    <source>
        <dbReference type="Pfam" id="PF03478"/>
    </source>
</evidence>
<dbReference type="Gramene" id="TraesCS2D02G094300.1">
    <property type="protein sequence ID" value="TraesCS2D02G094300.1"/>
    <property type="gene ID" value="TraesCS2D02G094300"/>
</dbReference>
<accession>A0A3B6DA27</accession>